<proteinExistence type="predicted"/>
<keyword evidence="5 15" id="KW-0347">Helicase</keyword>
<evidence type="ECO:0000259" key="16">
    <source>
        <dbReference type="PROSITE" id="PS51198"/>
    </source>
</evidence>
<evidence type="ECO:0000256" key="8">
    <source>
        <dbReference type="ARBA" id="ARBA00023125"/>
    </source>
</evidence>
<evidence type="ECO:0000256" key="15">
    <source>
        <dbReference type="PROSITE-ProRule" id="PRU00560"/>
    </source>
</evidence>
<dbReference type="InterPro" id="IPR014016">
    <property type="entry name" value="UvrD-like_ATP-bd"/>
</dbReference>
<dbReference type="Gene3D" id="3.90.320.10">
    <property type="match status" value="1"/>
</dbReference>
<dbReference type="InterPro" id="IPR011604">
    <property type="entry name" value="PDDEXK-like_dom_sf"/>
</dbReference>
<evidence type="ECO:0000256" key="7">
    <source>
        <dbReference type="ARBA" id="ARBA00022840"/>
    </source>
</evidence>
<evidence type="ECO:0000256" key="1">
    <source>
        <dbReference type="ARBA" id="ARBA00022722"/>
    </source>
</evidence>
<keyword evidence="6" id="KW-0269">Exonuclease</keyword>
<dbReference type="Pfam" id="PF00580">
    <property type="entry name" value="UvrD-helicase"/>
    <property type="match status" value="1"/>
</dbReference>
<feature type="domain" description="UvrD-like helicase ATP-binding" evidence="16">
    <location>
        <begin position="6"/>
        <end position="475"/>
    </location>
</feature>
<evidence type="ECO:0000256" key="11">
    <source>
        <dbReference type="ARBA" id="ARBA00034617"/>
    </source>
</evidence>
<sequence length="1153" mass="128535">MSEPLLSDAEARAAAETTFDRNIVVEAGAGTGKTTLLVNRFLHLLLREPGSIPITKIVALTFSNKAATEMKIRLRNRLHALVSSAANARLPWQAPAPRPEAGQNETARQVDELRARYRLSEDEIVRRAEAALQDIEKAQIGTLHSFAAHLLRLYPLESMVPPLFQEDDGLRFDEHVTTCWRVWIDRELGVEGTQHEQWKFVLGRLRLDQMQELARELCSELVSLDELIAQVRSPQLPEPLRQWLADFTRIAEALVAERAGSRMLKIDEMLQASASLFRLLLAHGTDGLRHLGEPDRAQLDRDIGGRPKGMGEQAFETAAIVIRAAKACLTVETDLAGTVMALLAPFSREVRRSFVESGWLSFDGLTARARALLRDHPFVRERLKRDYRALLVDEFQDTDPAQYELVLYLAEQLGQQARAWQDIELEPGKLFIVGDPKQSIYAFRRADIEAFDRVVEMLESGGGERHTLTTNFRSHGSVLSVVNELFERAFVPQPHLQPSPVRLNVKPNRSPLVGQPGVELHLVTGQGVEEEFDSAAATRAEAESLARWIAEDLLPREQCMDERGTASPLKPGHVAILFRKLTQAQDYLDALRRHGISYVTDGEKHFYRRQEVIDLVNVLRVIENPNDAIAMVGLLRSSIGGLSDRDLYELGSRRALDYRLADRLDSWDSSHVEAIRRLYHELRQLHRESPRLPLSEAVAQVFARLPLLELAAASLHGEQAVANLLKVQQMAASLSDRPSLTLNGFVEEMIKRLEEQPQESESALAEDSPDSVHVLTIHKAKGLEFPVVILPGLHQGARGQGRSRLIGHDWSSGLYGLWLADGRAQTLGSVLVQSKQQAREEAEQRRVLYVGMTRAKDRLVLSGGVTRRTGQDTTLSLLREIVESGLGDPAVSRLTIGDAVIGQTVAPAQASGQLPRVGWTGGLKPADRDSPVIESWTGRTERWRAAQGRPRFLTPSGMTEAMSVSRPWKGGGSGQGRSRRISQVIGQLAHYLLEQWDFGASLDEFPSVIATLCRSQLPPDCEADRTQIQAELEGLFEAFGRSEPYRSLQRAELLGREVPFSIPWAPGEGRASRTDRPSLQVMTGTIDVVYRLDGQVWVADYKTDAAENHELPELAGRYAWQAQVYRAAVRQALAVEQVGFQFIFLRQGLMIAG</sequence>
<feature type="domain" description="UvrD-like helicase C-terminal" evidence="17">
    <location>
        <begin position="499"/>
        <end position="782"/>
    </location>
</feature>
<evidence type="ECO:0000313" key="18">
    <source>
        <dbReference type="EMBL" id="CAI4031989.1"/>
    </source>
</evidence>
<dbReference type="InterPro" id="IPR014017">
    <property type="entry name" value="DNA_helicase_UvrD-like_C"/>
</dbReference>
<comment type="catalytic activity">
    <reaction evidence="14">
        <text>ATP + H2O = ADP + phosphate + H(+)</text>
        <dbReference type="Rhea" id="RHEA:13065"/>
        <dbReference type="ChEBI" id="CHEBI:15377"/>
        <dbReference type="ChEBI" id="CHEBI:15378"/>
        <dbReference type="ChEBI" id="CHEBI:30616"/>
        <dbReference type="ChEBI" id="CHEBI:43474"/>
        <dbReference type="ChEBI" id="CHEBI:456216"/>
        <dbReference type="EC" id="5.6.2.4"/>
    </reaction>
</comment>
<dbReference type="GO" id="GO:0004527">
    <property type="term" value="F:exonuclease activity"/>
    <property type="evidence" value="ECO:0007669"/>
    <property type="project" value="UniProtKB-KW"/>
</dbReference>
<dbReference type="SUPFAM" id="SSF52540">
    <property type="entry name" value="P-loop containing nucleoside triphosphate hydrolases"/>
    <property type="match status" value="1"/>
</dbReference>
<evidence type="ECO:0000256" key="12">
    <source>
        <dbReference type="ARBA" id="ARBA00034808"/>
    </source>
</evidence>
<dbReference type="InterPro" id="IPR011335">
    <property type="entry name" value="Restrct_endonuc-II-like"/>
</dbReference>
<dbReference type="RefSeq" id="WP_289268740.1">
    <property type="nucleotide sequence ID" value="NZ_OX365700.1"/>
</dbReference>
<dbReference type="Pfam" id="PF13361">
    <property type="entry name" value="UvrD_C"/>
    <property type="match status" value="1"/>
</dbReference>
<keyword evidence="4 15" id="KW-0378">Hydrolase</keyword>
<dbReference type="AlphaFoldDB" id="A0AA86MZN1"/>
<gene>
    <name evidence="18" type="ORF">DNFV4_02412</name>
</gene>
<accession>A0AA86MZN1</accession>
<dbReference type="Proteomes" id="UP001179121">
    <property type="component" value="Chromosome"/>
</dbReference>
<evidence type="ECO:0000256" key="3">
    <source>
        <dbReference type="ARBA" id="ARBA00022763"/>
    </source>
</evidence>
<dbReference type="PANTHER" id="PTHR11070:SF2">
    <property type="entry name" value="ATP-DEPENDENT DNA HELICASE SRS2"/>
    <property type="match status" value="1"/>
</dbReference>
<dbReference type="PROSITE" id="PS51198">
    <property type="entry name" value="UVRD_HELICASE_ATP_BIND"/>
    <property type="match status" value="1"/>
</dbReference>
<keyword evidence="8" id="KW-0238">DNA-binding</keyword>
<dbReference type="Gene3D" id="1.10.486.10">
    <property type="entry name" value="PCRA, domain 4"/>
    <property type="match status" value="1"/>
</dbReference>
<evidence type="ECO:0000256" key="10">
    <source>
        <dbReference type="ARBA" id="ARBA00023235"/>
    </source>
</evidence>
<keyword evidence="2 15" id="KW-0547">Nucleotide-binding</keyword>
<evidence type="ECO:0000256" key="13">
    <source>
        <dbReference type="ARBA" id="ARBA00034923"/>
    </source>
</evidence>
<dbReference type="Gene3D" id="3.40.50.300">
    <property type="entry name" value="P-loop containing nucleotide triphosphate hydrolases"/>
    <property type="match status" value="4"/>
</dbReference>
<evidence type="ECO:0000256" key="9">
    <source>
        <dbReference type="ARBA" id="ARBA00023204"/>
    </source>
</evidence>
<dbReference type="PANTHER" id="PTHR11070">
    <property type="entry name" value="UVRD / RECB / PCRA DNA HELICASE FAMILY MEMBER"/>
    <property type="match status" value="1"/>
</dbReference>
<protein>
    <recommendedName>
        <fullName evidence="12">DNA 3'-5' helicase</fullName>
        <ecNumber evidence="12">5.6.2.4</ecNumber>
    </recommendedName>
    <alternativeName>
        <fullName evidence="13">DNA 3'-5' helicase II</fullName>
    </alternativeName>
</protein>
<keyword evidence="3" id="KW-0227">DNA damage</keyword>
<dbReference type="GO" id="GO:0000725">
    <property type="term" value="P:recombinational repair"/>
    <property type="evidence" value="ECO:0007669"/>
    <property type="project" value="TreeGrafter"/>
</dbReference>
<dbReference type="InterPro" id="IPR000212">
    <property type="entry name" value="DNA_helicase_UvrD/REP"/>
</dbReference>
<dbReference type="GO" id="GO:0043138">
    <property type="term" value="F:3'-5' DNA helicase activity"/>
    <property type="evidence" value="ECO:0007669"/>
    <property type="project" value="UniProtKB-EC"/>
</dbReference>
<dbReference type="Pfam" id="PF12705">
    <property type="entry name" value="PDDEXK_1"/>
    <property type="match status" value="1"/>
</dbReference>
<reference evidence="18" key="1">
    <citation type="submission" date="2022-10" db="EMBL/GenBank/DDBJ databases">
        <authorList>
            <person name="Koch H."/>
        </authorList>
    </citation>
    <scope>NUCLEOTIDE SEQUENCE</scope>
    <source>
        <strain evidence="18">DNF</strain>
    </source>
</reference>
<dbReference type="InterPro" id="IPR038726">
    <property type="entry name" value="PDDEXK_AddAB-type"/>
</dbReference>
<dbReference type="InterPro" id="IPR027417">
    <property type="entry name" value="P-loop_NTPase"/>
</dbReference>
<dbReference type="EMBL" id="OX365700">
    <property type="protein sequence ID" value="CAI4031989.1"/>
    <property type="molecule type" value="Genomic_DNA"/>
</dbReference>
<keyword evidence="10" id="KW-0413">Isomerase</keyword>
<feature type="binding site" evidence="15">
    <location>
        <begin position="27"/>
        <end position="34"/>
    </location>
    <ligand>
        <name>ATP</name>
        <dbReference type="ChEBI" id="CHEBI:30616"/>
    </ligand>
</feature>
<keyword evidence="9" id="KW-0234">DNA repair</keyword>
<dbReference type="GO" id="GO:0005524">
    <property type="term" value="F:ATP binding"/>
    <property type="evidence" value="ECO:0007669"/>
    <property type="project" value="UniProtKB-UniRule"/>
</dbReference>
<keyword evidence="1" id="KW-0540">Nuclease</keyword>
<dbReference type="EC" id="5.6.2.4" evidence="12"/>
<name>A0AA86MZN1_9BACT</name>
<evidence type="ECO:0000313" key="19">
    <source>
        <dbReference type="Proteomes" id="UP001179121"/>
    </source>
</evidence>
<evidence type="ECO:0000259" key="17">
    <source>
        <dbReference type="PROSITE" id="PS51217"/>
    </source>
</evidence>
<organism evidence="18 19">
    <name type="scientific">Nitrospira tepida</name>
    <dbReference type="NCBI Taxonomy" id="2973512"/>
    <lineage>
        <taxon>Bacteria</taxon>
        <taxon>Pseudomonadati</taxon>
        <taxon>Nitrospirota</taxon>
        <taxon>Nitrospiria</taxon>
        <taxon>Nitrospirales</taxon>
        <taxon>Nitrospiraceae</taxon>
        <taxon>Nitrospira</taxon>
    </lineage>
</organism>
<evidence type="ECO:0000256" key="5">
    <source>
        <dbReference type="ARBA" id="ARBA00022806"/>
    </source>
</evidence>
<dbReference type="KEGG" id="nti:DNFV4_02412"/>
<evidence type="ECO:0000256" key="14">
    <source>
        <dbReference type="ARBA" id="ARBA00048988"/>
    </source>
</evidence>
<comment type="catalytic activity">
    <reaction evidence="11">
        <text>Couples ATP hydrolysis with the unwinding of duplex DNA by translocating in the 3'-5' direction.</text>
        <dbReference type="EC" id="5.6.2.4"/>
    </reaction>
</comment>
<evidence type="ECO:0000256" key="6">
    <source>
        <dbReference type="ARBA" id="ARBA00022839"/>
    </source>
</evidence>
<evidence type="ECO:0000256" key="4">
    <source>
        <dbReference type="ARBA" id="ARBA00022801"/>
    </source>
</evidence>
<dbReference type="PROSITE" id="PS51217">
    <property type="entry name" value="UVRD_HELICASE_CTER"/>
    <property type="match status" value="1"/>
</dbReference>
<keyword evidence="19" id="KW-1185">Reference proteome</keyword>
<evidence type="ECO:0000256" key="2">
    <source>
        <dbReference type="ARBA" id="ARBA00022741"/>
    </source>
</evidence>
<keyword evidence="7 15" id="KW-0067">ATP-binding</keyword>
<dbReference type="GO" id="GO:0003677">
    <property type="term" value="F:DNA binding"/>
    <property type="evidence" value="ECO:0007669"/>
    <property type="project" value="UniProtKB-KW"/>
</dbReference>
<dbReference type="SUPFAM" id="SSF52980">
    <property type="entry name" value="Restriction endonuclease-like"/>
    <property type="match status" value="1"/>
</dbReference>